<dbReference type="AlphaFoldDB" id="A0A7J7DBX2"/>
<dbReference type="OrthoDB" id="185175at2759"/>
<dbReference type="EMBL" id="JAAARO010000008">
    <property type="protein sequence ID" value="KAF5743885.1"/>
    <property type="molecule type" value="Genomic_DNA"/>
</dbReference>
<dbReference type="PANTHER" id="PTHR23177">
    <property type="entry name" value="MKIAA1688 PROTEIN"/>
    <property type="match status" value="1"/>
</dbReference>
<dbReference type="InterPro" id="IPR008936">
    <property type="entry name" value="Rho_GTPase_activation_prot"/>
</dbReference>
<accession>A0A7J7DBX2</accession>
<keyword evidence="1" id="KW-0343">GTPase activation</keyword>
<dbReference type="Proteomes" id="UP000593562">
    <property type="component" value="Unassembled WGS sequence"/>
</dbReference>
<dbReference type="InterPro" id="IPR036936">
    <property type="entry name" value="CRIB_dom_sf"/>
</dbReference>
<dbReference type="GO" id="GO:0005096">
    <property type="term" value="F:GTPase activator activity"/>
    <property type="evidence" value="ECO:0007669"/>
    <property type="project" value="UniProtKB-KW"/>
</dbReference>
<organism evidence="4 5">
    <name type="scientific">Tripterygium wilfordii</name>
    <name type="common">Thunder God vine</name>
    <dbReference type="NCBI Taxonomy" id="458696"/>
    <lineage>
        <taxon>Eukaryota</taxon>
        <taxon>Viridiplantae</taxon>
        <taxon>Streptophyta</taxon>
        <taxon>Embryophyta</taxon>
        <taxon>Tracheophyta</taxon>
        <taxon>Spermatophyta</taxon>
        <taxon>Magnoliopsida</taxon>
        <taxon>eudicotyledons</taxon>
        <taxon>Gunneridae</taxon>
        <taxon>Pentapetalae</taxon>
        <taxon>rosids</taxon>
        <taxon>fabids</taxon>
        <taxon>Celastrales</taxon>
        <taxon>Celastraceae</taxon>
        <taxon>Tripterygium</taxon>
    </lineage>
</organism>
<evidence type="ECO:0000256" key="1">
    <source>
        <dbReference type="ARBA" id="ARBA00022468"/>
    </source>
</evidence>
<reference evidence="4 5" key="1">
    <citation type="journal article" date="2020" name="Nat. Commun.">
        <title>Genome of Tripterygium wilfordii and identification of cytochrome P450 involved in triptolide biosynthesis.</title>
        <authorList>
            <person name="Tu L."/>
            <person name="Su P."/>
            <person name="Zhang Z."/>
            <person name="Gao L."/>
            <person name="Wang J."/>
            <person name="Hu T."/>
            <person name="Zhou J."/>
            <person name="Zhang Y."/>
            <person name="Zhao Y."/>
            <person name="Liu Y."/>
            <person name="Song Y."/>
            <person name="Tong Y."/>
            <person name="Lu Y."/>
            <person name="Yang J."/>
            <person name="Xu C."/>
            <person name="Jia M."/>
            <person name="Peters R.J."/>
            <person name="Huang L."/>
            <person name="Gao W."/>
        </authorList>
    </citation>
    <scope>NUCLEOTIDE SEQUENCE [LARGE SCALE GENOMIC DNA]</scope>
    <source>
        <strain evidence="5">cv. XIE 37</strain>
        <tissue evidence="4">Leaf</tissue>
    </source>
</reference>
<dbReference type="PANTHER" id="PTHR23177:SF74">
    <property type="entry name" value="RHO GTPASE-ACTIVATING PROTEIN 3"/>
    <property type="match status" value="1"/>
</dbReference>
<dbReference type="FunFam" id="1.10.555.10:FF:000046">
    <property type="entry name" value="Rho GTPase-activating protein 5"/>
    <property type="match status" value="1"/>
</dbReference>
<dbReference type="InterPro" id="IPR000198">
    <property type="entry name" value="RhoGAP_dom"/>
</dbReference>
<feature type="compositionally biased region" description="Acidic residues" evidence="2">
    <location>
        <begin position="36"/>
        <end position="56"/>
    </location>
</feature>
<feature type="region of interest" description="Disordered" evidence="2">
    <location>
        <begin position="23"/>
        <end position="83"/>
    </location>
</feature>
<dbReference type="CDD" id="cd00132">
    <property type="entry name" value="CRIB"/>
    <property type="match status" value="1"/>
</dbReference>
<dbReference type="Gene3D" id="1.10.555.10">
    <property type="entry name" value="Rho GTPase activation protein"/>
    <property type="match status" value="1"/>
</dbReference>
<evidence type="ECO:0000313" key="4">
    <source>
        <dbReference type="EMBL" id="KAF5743885.1"/>
    </source>
</evidence>
<dbReference type="InterPro" id="IPR000095">
    <property type="entry name" value="CRIB_dom"/>
</dbReference>
<protein>
    <submittedName>
        <fullName evidence="4">Rho GTPase-activating protein 3-like isoform X1</fullName>
    </submittedName>
</protein>
<dbReference type="InterPro" id="IPR044785">
    <property type="entry name" value="RopGAP1-5"/>
</dbReference>
<evidence type="ECO:0000313" key="5">
    <source>
        <dbReference type="Proteomes" id="UP000593562"/>
    </source>
</evidence>
<dbReference type="SMART" id="SM00285">
    <property type="entry name" value="PBD"/>
    <property type="match status" value="1"/>
</dbReference>
<dbReference type="FunCoup" id="A0A7J7DBX2">
    <property type="interactions" value="441"/>
</dbReference>
<comment type="caution">
    <text evidence="4">The sequence shown here is derived from an EMBL/GenBank/DDBJ whole genome shotgun (WGS) entry which is preliminary data.</text>
</comment>
<sequence length="418" mass="45827">MTRLFRSISCGLVGLGEFNNSAAPGPYFDGGKEGEGEQDDSEEEEEECEYGGDDMSTENPISTPFIGTRSRFGGKQGGRDNGGGNQSAVLDILVAVLRKSLITCSVEREDVSSMDISCPTEVRHVSHVTFDRFNGFLGLPTELEPDVPSRVPSASASVFGVSASSMQCSFDNRGNSVPIILLMMQKRLYSEGGLRAEGIFRITAENSHEEYVRDQLNKGVVPLGIDVHCLAGLIKAWLREIPTGVLDSLTPELVMHCNTEDDCTQLVKLLPQTEAALLDWAINLMADVVEYEQYNKMNARNIAMVFAPNMTQMADPLTALIHAVQVMNFLKTLILKTLREREEAAANARLLSSCSLSVSDKSEPNLSNLKKEKSYEQTPNSCSPSGPAIGKFMRTSTLDRLETEIDEKHWSVQNKSDG</sequence>
<dbReference type="InParanoid" id="A0A7J7DBX2"/>
<proteinExistence type="predicted"/>
<evidence type="ECO:0000256" key="2">
    <source>
        <dbReference type="SAM" id="MobiDB-lite"/>
    </source>
</evidence>
<dbReference type="Pfam" id="PF00786">
    <property type="entry name" value="PBD"/>
    <property type="match status" value="1"/>
</dbReference>
<name>A0A7J7DBX2_TRIWF</name>
<feature type="region of interest" description="Disordered" evidence="2">
    <location>
        <begin position="359"/>
        <end position="390"/>
    </location>
</feature>
<dbReference type="SMART" id="SM00324">
    <property type="entry name" value="RhoGAP"/>
    <property type="match status" value="1"/>
</dbReference>
<keyword evidence="5" id="KW-1185">Reference proteome</keyword>
<dbReference type="Gene3D" id="3.90.810.10">
    <property type="entry name" value="CRIB domain"/>
    <property type="match status" value="1"/>
</dbReference>
<dbReference type="Pfam" id="PF00620">
    <property type="entry name" value="RhoGAP"/>
    <property type="match status" value="1"/>
</dbReference>
<evidence type="ECO:0000259" key="3">
    <source>
        <dbReference type="PROSITE" id="PS50238"/>
    </source>
</evidence>
<feature type="compositionally biased region" description="Gly residues" evidence="2">
    <location>
        <begin position="74"/>
        <end position="83"/>
    </location>
</feature>
<dbReference type="PROSITE" id="PS50238">
    <property type="entry name" value="RHOGAP"/>
    <property type="match status" value="1"/>
</dbReference>
<gene>
    <name evidence="4" type="ORF">HS088_TW08G00473</name>
</gene>
<dbReference type="SUPFAM" id="SSF48350">
    <property type="entry name" value="GTPase activation domain, GAP"/>
    <property type="match status" value="1"/>
</dbReference>
<dbReference type="GO" id="GO:0007165">
    <property type="term" value="P:signal transduction"/>
    <property type="evidence" value="ECO:0007669"/>
    <property type="project" value="InterPro"/>
</dbReference>
<feature type="domain" description="Rho-GAP" evidence="3">
    <location>
        <begin position="164"/>
        <end position="342"/>
    </location>
</feature>
<dbReference type="CDD" id="cd00159">
    <property type="entry name" value="RhoGAP"/>
    <property type="match status" value="1"/>
</dbReference>